<comment type="catalytic activity">
    <reaction evidence="6 7">
        <text>carbamoyl phosphate + L-aspartate = N-carbamoyl-L-aspartate + phosphate + H(+)</text>
        <dbReference type="Rhea" id="RHEA:20013"/>
        <dbReference type="ChEBI" id="CHEBI:15378"/>
        <dbReference type="ChEBI" id="CHEBI:29991"/>
        <dbReference type="ChEBI" id="CHEBI:32814"/>
        <dbReference type="ChEBI" id="CHEBI:43474"/>
        <dbReference type="ChEBI" id="CHEBI:58228"/>
        <dbReference type="EC" id="2.1.3.2"/>
    </reaction>
</comment>
<dbReference type="PROSITE" id="PS00097">
    <property type="entry name" value="CARBAMOYLTRANSFERASE"/>
    <property type="match status" value="1"/>
</dbReference>
<dbReference type="EMBL" id="CP017921">
    <property type="protein sequence ID" value="APH39327.1"/>
    <property type="molecule type" value="Genomic_DNA"/>
</dbReference>
<dbReference type="EMBL" id="FNMU01000003">
    <property type="protein sequence ID" value="SDW49119.1"/>
    <property type="molecule type" value="Genomic_DNA"/>
</dbReference>
<dbReference type="STRING" id="2177.BHR79_07440"/>
<dbReference type="PRINTS" id="PR00100">
    <property type="entry name" value="AOTCASE"/>
</dbReference>
<dbReference type="InterPro" id="IPR036901">
    <property type="entry name" value="Asp/Orn_carbamoylTrfase_sf"/>
</dbReference>
<evidence type="ECO:0000256" key="4">
    <source>
        <dbReference type="ARBA" id="ARBA00022975"/>
    </source>
</evidence>
<dbReference type="GO" id="GO:0005829">
    <property type="term" value="C:cytosol"/>
    <property type="evidence" value="ECO:0007669"/>
    <property type="project" value="TreeGrafter"/>
</dbReference>
<dbReference type="AlphaFoldDB" id="A0A1L3Q385"/>
<comment type="pathway">
    <text evidence="1 7">Pyrimidine metabolism; UMP biosynthesis via de novo pathway; (S)-dihydroorotate from bicarbonate: step 2/3.</text>
</comment>
<dbReference type="GO" id="GO:0016597">
    <property type="term" value="F:amino acid binding"/>
    <property type="evidence" value="ECO:0007669"/>
    <property type="project" value="InterPro"/>
</dbReference>
<sequence>MSFEHMHIISMKEFTRDMIDHVLEVAEEMEPIARSKSSSDLLKGKVLGVLFFEPSTRTRMSFEAAMMRLGGEVLSLGSVDASSVAKGETLADTIRVVAGYSNAIVLRHPMEGAARLASEFSAVPILNAGDGAGHHPTQTFLDLYTIKRESHLEGLKVALAGDLKYGRTVHSLCYALSLYGAEITLVSPPELSMPSEIIEDLKKKNIKVIEESSIEDAIQDVEVLYMTRIQKERFPDPAEYQKVANRLQITPEVLKNAKKNLRIMHPLPRTNEITPQVDKTAHASYFDQSFYGVPIRMALLCLVMGCLNE</sequence>
<evidence type="ECO:0000259" key="9">
    <source>
        <dbReference type="Pfam" id="PF02729"/>
    </source>
</evidence>
<dbReference type="SUPFAM" id="SSF53671">
    <property type="entry name" value="Aspartate/ornithine carbamoyltransferase"/>
    <property type="match status" value="1"/>
</dbReference>
<feature type="binding site" evidence="7">
    <location>
        <position position="228"/>
    </location>
    <ligand>
        <name>L-aspartate</name>
        <dbReference type="ChEBI" id="CHEBI:29991"/>
    </ligand>
</feature>
<dbReference type="RefSeq" id="WP_072561757.1">
    <property type="nucleotide sequence ID" value="NZ_CP017921.1"/>
</dbReference>
<evidence type="ECO:0000259" key="8">
    <source>
        <dbReference type="Pfam" id="PF00185"/>
    </source>
</evidence>
<evidence type="ECO:0000256" key="2">
    <source>
        <dbReference type="ARBA" id="ARBA00008896"/>
    </source>
</evidence>
<keyword evidence="4 7" id="KW-0665">Pyrimidine biosynthesis</keyword>
<dbReference type="InterPro" id="IPR002082">
    <property type="entry name" value="Asp_carbamoyltransf"/>
</dbReference>
<evidence type="ECO:0000256" key="5">
    <source>
        <dbReference type="ARBA" id="ARBA00043884"/>
    </source>
</evidence>
<dbReference type="Pfam" id="PF02729">
    <property type="entry name" value="OTCace_N"/>
    <property type="match status" value="1"/>
</dbReference>
<dbReference type="InterPro" id="IPR006131">
    <property type="entry name" value="Asp_carbamoyltransf_Asp/Orn-bd"/>
</dbReference>
<dbReference type="OrthoDB" id="7792at2157"/>
<feature type="binding site" evidence="7">
    <location>
        <position position="57"/>
    </location>
    <ligand>
        <name>carbamoyl phosphate</name>
        <dbReference type="ChEBI" id="CHEBI:58228"/>
    </ligand>
</feature>
<reference evidence="11 15" key="3">
    <citation type="submission" date="2018-10" db="EMBL/GenBank/DDBJ databases">
        <title>Cultivation of a novel Methanohalophilus strain from Kebrit Deep of the Red Sea and a genomic comparison of members of the genus Methanohalophilus.</title>
        <authorList>
            <person name="Guan Y."/>
            <person name="Ngugi D.K."/>
            <person name="Stingl U."/>
        </authorList>
    </citation>
    <scope>NUCLEOTIDE SEQUENCE [LARGE SCALE GENOMIC DNA]</scope>
    <source>
        <strain evidence="11 15">DSM 3094</strain>
    </source>
</reference>
<dbReference type="GeneID" id="30583589"/>
<dbReference type="PRINTS" id="PR00101">
    <property type="entry name" value="ATCASE"/>
</dbReference>
<dbReference type="FunFam" id="3.40.50.1370:FF:000001">
    <property type="entry name" value="Aspartate carbamoyltransferase"/>
    <property type="match status" value="1"/>
</dbReference>
<evidence type="ECO:0000313" key="15">
    <source>
        <dbReference type="Proteomes" id="UP000267921"/>
    </source>
</evidence>
<feature type="binding site" evidence="7">
    <location>
        <position position="135"/>
    </location>
    <ligand>
        <name>carbamoyl phosphate</name>
        <dbReference type="ChEBI" id="CHEBI:58228"/>
    </ligand>
</feature>
<dbReference type="GO" id="GO:0006207">
    <property type="term" value="P:'de novo' pyrimidine nucleobase biosynthetic process"/>
    <property type="evidence" value="ECO:0007669"/>
    <property type="project" value="InterPro"/>
</dbReference>
<dbReference type="Pfam" id="PF00185">
    <property type="entry name" value="OTCace"/>
    <property type="match status" value="1"/>
</dbReference>
<comment type="function">
    <text evidence="5 7">Catalyzes the condensation of carbamoyl phosphate and aspartate to form carbamoyl aspartate and inorganic phosphate, the committed step in the de novo pyrimidine nucleotide biosynthesis pathway.</text>
</comment>
<proteinExistence type="inferred from homology"/>
<dbReference type="Gene3D" id="3.40.50.1370">
    <property type="entry name" value="Aspartate/ornithine carbamoyltransferase"/>
    <property type="match status" value="2"/>
</dbReference>
<dbReference type="NCBIfam" id="NF002032">
    <property type="entry name" value="PRK00856.1"/>
    <property type="match status" value="1"/>
</dbReference>
<dbReference type="InterPro" id="IPR006130">
    <property type="entry name" value="Asp/Orn_carbamoylTrfase"/>
</dbReference>
<evidence type="ECO:0000256" key="7">
    <source>
        <dbReference type="HAMAP-Rule" id="MF_00001"/>
    </source>
</evidence>
<dbReference type="NCBIfam" id="TIGR00670">
    <property type="entry name" value="asp_carb_tr"/>
    <property type="match status" value="1"/>
</dbReference>
<evidence type="ECO:0000313" key="12">
    <source>
        <dbReference type="EMBL" id="SDW49119.1"/>
    </source>
</evidence>
<accession>A0A1L3Q385</accession>
<dbReference type="HAMAP" id="MF_00001">
    <property type="entry name" value="Asp_carb_tr"/>
    <property type="match status" value="1"/>
</dbReference>
<dbReference type="Proteomes" id="UP000198669">
    <property type="component" value="Unassembled WGS sequence"/>
</dbReference>
<evidence type="ECO:0000313" key="11">
    <source>
        <dbReference type="EMBL" id="RNI09605.1"/>
    </source>
</evidence>
<comment type="similarity">
    <text evidence="2 7">Belongs to the aspartate/ornithine carbamoyltransferase superfamily. ATCase family.</text>
</comment>
<organism evidence="10 13">
    <name type="scientific">Methanohalophilus halophilus</name>
    <dbReference type="NCBI Taxonomy" id="2177"/>
    <lineage>
        <taxon>Archaea</taxon>
        <taxon>Methanobacteriati</taxon>
        <taxon>Methanobacteriota</taxon>
        <taxon>Stenosarchaea group</taxon>
        <taxon>Methanomicrobia</taxon>
        <taxon>Methanosarcinales</taxon>
        <taxon>Methanosarcinaceae</taxon>
        <taxon>Methanohalophilus</taxon>
    </lineage>
</organism>
<feature type="binding site" evidence="7">
    <location>
        <position position="267"/>
    </location>
    <ligand>
        <name>carbamoyl phosphate</name>
        <dbReference type="ChEBI" id="CHEBI:58228"/>
    </ligand>
</feature>
<comment type="subunit">
    <text evidence="7">Heterooligomer of catalytic and regulatory chains.</text>
</comment>
<protein>
    <recommendedName>
        <fullName evidence="7">Aspartate carbamoyltransferase</fullName>
        <ecNumber evidence="7">2.1.3.2</ecNumber>
    </recommendedName>
    <alternativeName>
        <fullName evidence="7">Aspartate transcarbamylase</fullName>
        <shortName evidence="7">ATCase</shortName>
    </alternativeName>
</protein>
<reference evidence="12 14" key="2">
    <citation type="submission" date="2016-10" db="EMBL/GenBank/DDBJ databases">
        <authorList>
            <person name="de Groot N.N."/>
        </authorList>
    </citation>
    <scope>NUCLEOTIDE SEQUENCE [LARGE SCALE GENOMIC DNA]</scope>
    <source>
        <strain evidence="12 14">Z-7982</strain>
    </source>
</reference>
<evidence type="ECO:0000313" key="14">
    <source>
        <dbReference type="Proteomes" id="UP000198669"/>
    </source>
</evidence>
<evidence type="ECO:0000256" key="1">
    <source>
        <dbReference type="ARBA" id="ARBA00004852"/>
    </source>
</evidence>
<dbReference type="KEGG" id="mhaz:BHR79_07440"/>
<evidence type="ECO:0000256" key="6">
    <source>
        <dbReference type="ARBA" id="ARBA00048859"/>
    </source>
</evidence>
<dbReference type="EC" id="2.1.3.2" evidence="7"/>
<dbReference type="EMBL" id="RJJG01000003">
    <property type="protein sequence ID" value="RNI09605.1"/>
    <property type="molecule type" value="Genomic_DNA"/>
</dbReference>
<evidence type="ECO:0000313" key="10">
    <source>
        <dbReference type="EMBL" id="APH39327.1"/>
    </source>
</evidence>
<dbReference type="FunFam" id="3.40.50.1370:FF:000002">
    <property type="entry name" value="Aspartate carbamoyltransferase 2"/>
    <property type="match status" value="1"/>
</dbReference>
<feature type="binding site" evidence="7">
    <location>
        <position position="138"/>
    </location>
    <ligand>
        <name>carbamoyl phosphate</name>
        <dbReference type="ChEBI" id="CHEBI:58228"/>
    </ligand>
</feature>
<keyword evidence="13" id="KW-1185">Reference proteome</keyword>
<dbReference type="PANTHER" id="PTHR45753:SF6">
    <property type="entry name" value="ASPARTATE CARBAMOYLTRANSFERASE"/>
    <property type="match status" value="1"/>
</dbReference>
<feature type="domain" description="Aspartate/ornithine carbamoyltransferase Asp/Orn-binding" evidence="8">
    <location>
        <begin position="153"/>
        <end position="302"/>
    </location>
</feature>
<gene>
    <name evidence="7 11" type="primary">pyrB</name>
    <name evidence="10" type="ORF">BHR79_07440</name>
    <name evidence="11" type="ORF">EFE40_02790</name>
    <name evidence="12" type="ORF">SAMN04515625_1022</name>
</gene>
<evidence type="ECO:0000313" key="13">
    <source>
        <dbReference type="Proteomes" id="UP000186879"/>
    </source>
</evidence>
<dbReference type="GO" id="GO:0006520">
    <property type="term" value="P:amino acid metabolic process"/>
    <property type="evidence" value="ECO:0007669"/>
    <property type="project" value="InterPro"/>
</dbReference>
<evidence type="ECO:0000256" key="3">
    <source>
        <dbReference type="ARBA" id="ARBA00022679"/>
    </source>
</evidence>
<dbReference type="Proteomes" id="UP000186879">
    <property type="component" value="Chromosome"/>
</dbReference>
<dbReference type="UniPathway" id="UPA00070">
    <property type="reaction ID" value="UER00116"/>
</dbReference>
<feature type="binding site" evidence="7">
    <location>
        <position position="58"/>
    </location>
    <ligand>
        <name>carbamoyl phosphate</name>
        <dbReference type="ChEBI" id="CHEBI:58228"/>
    </ligand>
</feature>
<reference evidence="10 13" key="1">
    <citation type="submission" date="2016-10" db="EMBL/GenBank/DDBJ databases">
        <title>Methanohalophilus halophilus.</title>
        <authorList>
            <person name="L'haridon S."/>
        </authorList>
    </citation>
    <scope>NUCLEOTIDE SEQUENCE [LARGE SCALE GENOMIC DNA]</scope>
    <source>
        <strain evidence="10 13">Z-7982</strain>
    </source>
</reference>
<name>A0A1L3Q385_9EURY</name>
<feature type="binding site" evidence="7">
    <location>
        <position position="107"/>
    </location>
    <ligand>
        <name>carbamoyl phosphate</name>
        <dbReference type="ChEBI" id="CHEBI:58228"/>
    </ligand>
</feature>
<feature type="binding site" evidence="7">
    <location>
        <position position="167"/>
    </location>
    <ligand>
        <name>L-aspartate</name>
        <dbReference type="ChEBI" id="CHEBI:29991"/>
    </ligand>
</feature>
<dbReference type="Proteomes" id="UP000267921">
    <property type="component" value="Unassembled WGS sequence"/>
</dbReference>
<dbReference type="PANTHER" id="PTHR45753">
    <property type="entry name" value="ORNITHINE CARBAMOYLTRANSFERASE, MITOCHONDRIAL"/>
    <property type="match status" value="1"/>
</dbReference>
<feature type="domain" description="Aspartate/ornithine carbamoyltransferase carbamoyl-P binding" evidence="9">
    <location>
        <begin position="7"/>
        <end position="147"/>
    </location>
</feature>
<keyword evidence="3 7" id="KW-0808">Transferase</keyword>
<feature type="binding site" evidence="7">
    <location>
        <position position="86"/>
    </location>
    <ligand>
        <name>L-aspartate</name>
        <dbReference type="ChEBI" id="CHEBI:29991"/>
    </ligand>
</feature>
<dbReference type="GO" id="GO:0004070">
    <property type="term" value="F:aspartate carbamoyltransferase activity"/>
    <property type="evidence" value="ECO:0007669"/>
    <property type="project" value="UniProtKB-UniRule"/>
</dbReference>
<dbReference type="GO" id="GO:0044205">
    <property type="term" value="P:'de novo' UMP biosynthetic process"/>
    <property type="evidence" value="ECO:0007669"/>
    <property type="project" value="UniProtKB-UniRule"/>
</dbReference>
<dbReference type="InterPro" id="IPR006132">
    <property type="entry name" value="Asp/Orn_carbamoyltranf_P-bd"/>
</dbReference>
<feature type="binding site" evidence="7">
    <location>
        <position position="268"/>
    </location>
    <ligand>
        <name>carbamoyl phosphate</name>
        <dbReference type="ChEBI" id="CHEBI:58228"/>
    </ligand>
</feature>